<feature type="compositionally biased region" description="Basic residues" evidence="1">
    <location>
        <begin position="75"/>
        <end position="86"/>
    </location>
</feature>
<accession>A0AAF3FS60</accession>
<reference evidence="3" key="1">
    <citation type="submission" date="2024-02" db="UniProtKB">
        <authorList>
            <consortium name="WormBaseParasite"/>
        </authorList>
    </citation>
    <scope>IDENTIFICATION</scope>
</reference>
<proteinExistence type="predicted"/>
<feature type="compositionally biased region" description="Basic and acidic residues" evidence="1">
    <location>
        <begin position="65"/>
        <end position="74"/>
    </location>
</feature>
<protein>
    <submittedName>
        <fullName evidence="3">Uncharacterized protein</fullName>
    </submittedName>
</protein>
<dbReference type="WBParaSite" id="MBELARI_LOCUS8945">
    <property type="protein sequence ID" value="MBELARI_LOCUS8945"/>
    <property type="gene ID" value="MBELARI_LOCUS8945"/>
</dbReference>
<organism evidence="2 3">
    <name type="scientific">Mesorhabditis belari</name>
    <dbReference type="NCBI Taxonomy" id="2138241"/>
    <lineage>
        <taxon>Eukaryota</taxon>
        <taxon>Metazoa</taxon>
        <taxon>Ecdysozoa</taxon>
        <taxon>Nematoda</taxon>
        <taxon>Chromadorea</taxon>
        <taxon>Rhabditida</taxon>
        <taxon>Rhabditina</taxon>
        <taxon>Rhabditomorpha</taxon>
        <taxon>Rhabditoidea</taxon>
        <taxon>Rhabditidae</taxon>
        <taxon>Mesorhabditinae</taxon>
        <taxon>Mesorhabditis</taxon>
    </lineage>
</organism>
<evidence type="ECO:0000313" key="2">
    <source>
        <dbReference type="Proteomes" id="UP000887575"/>
    </source>
</evidence>
<sequence length="105" mass="12176">MSERIRGMRDRRENELNGFLEEEREHLRVYNDEQGNNLNDGQPANLIDSQPENLHDGQPGNLHDGQPEKVEKRTTRMRTRKRKAYPRAKPTLLNVAKPKCSGAQK</sequence>
<evidence type="ECO:0000313" key="3">
    <source>
        <dbReference type="WBParaSite" id="MBELARI_LOCUS8945"/>
    </source>
</evidence>
<feature type="compositionally biased region" description="Polar residues" evidence="1">
    <location>
        <begin position="33"/>
        <end position="52"/>
    </location>
</feature>
<name>A0AAF3FS60_9BILA</name>
<evidence type="ECO:0000256" key="1">
    <source>
        <dbReference type="SAM" id="MobiDB-lite"/>
    </source>
</evidence>
<keyword evidence="2" id="KW-1185">Reference proteome</keyword>
<dbReference type="AlphaFoldDB" id="A0AAF3FS60"/>
<dbReference type="Proteomes" id="UP000887575">
    <property type="component" value="Unassembled WGS sequence"/>
</dbReference>
<feature type="region of interest" description="Disordered" evidence="1">
    <location>
        <begin position="30"/>
        <end position="105"/>
    </location>
</feature>